<sequence length="342" mass="39647">MSPSLMQSLRFSDLPEDVCRMIFELVPELDQETGRSCALVSRKVNGWIEPILYRTLIFELEDTDQLGNLCGVIEDINHGDSTKSPDFFASHVKAIVITNDRQQYATSVLSILKACHNVEMLALWTAKPSGREWVWPYGRDLRDLRDFITSPELSPRWISITSNLFPIDEVRFSHPIFQNATLVELVWEERGDGDPHNVGWDTLRYLPRLSHFSVYRSFYMKGCDRWVRETVDLLPSSVRVFIFWLYPTFFFRDDTSKEFEGVKAIQGGDLDSRAIVAYMGYSLPTLPDLHPNLHPIFRSYNDVVKDSAGVPVGKDFWTLAEEFIEERHRRREARVSLEYVIL</sequence>
<protein>
    <recommendedName>
        <fullName evidence="3">F-box domain-containing protein</fullName>
    </recommendedName>
</protein>
<name>A0A4Q2DEU9_9AGAR</name>
<comment type="caution">
    <text evidence="1">The sequence shown here is derived from an EMBL/GenBank/DDBJ whole genome shotgun (WGS) entry which is preliminary data.</text>
</comment>
<organism evidence="1 2">
    <name type="scientific">Candolleomyces aberdarensis</name>
    <dbReference type="NCBI Taxonomy" id="2316362"/>
    <lineage>
        <taxon>Eukaryota</taxon>
        <taxon>Fungi</taxon>
        <taxon>Dikarya</taxon>
        <taxon>Basidiomycota</taxon>
        <taxon>Agaricomycotina</taxon>
        <taxon>Agaricomycetes</taxon>
        <taxon>Agaricomycetidae</taxon>
        <taxon>Agaricales</taxon>
        <taxon>Agaricineae</taxon>
        <taxon>Psathyrellaceae</taxon>
        <taxon>Candolleomyces</taxon>
    </lineage>
</organism>
<evidence type="ECO:0008006" key="3">
    <source>
        <dbReference type="Google" id="ProtNLM"/>
    </source>
</evidence>
<dbReference type="EMBL" id="SDEE01000328">
    <property type="protein sequence ID" value="RXW17602.1"/>
    <property type="molecule type" value="Genomic_DNA"/>
</dbReference>
<evidence type="ECO:0000313" key="1">
    <source>
        <dbReference type="EMBL" id="RXW17602.1"/>
    </source>
</evidence>
<dbReference type="OrthoDB" id="3145912at2759"/>
<dbReference type="AlphaFoldDB" id="A0A4Q2DEU9"/>
<dbReference type="Proteomes" id="UP000290288">
    <property type="component" value="Unassembled WGS sequence"/>
</dbReference>
<evidence type="ECO:0000313" key="2">
    <source>
        <dbReference type="Proteomes" id="UP000290288"/>
    </source>
</evidence>
<proteinExistence type="predicted"/>
<reference evidence="1 2" key="1">
    <citation type="submission" date="2019-01" db="EMBL/GenBank/DDBJ databases">
        <title>Draft genome sequence of Psathyrella aberdarensis IHI B618.</title>
        <authorList>
            <person name="Buettner E."/>
            <person name="Kellner H."/>
        </authorList>
    </citation>
    <scope>NUCLEOTIDE SEQUENCE [LARGE SCALE GENOMIC DNA]</scope>
    <source>
        <strain evidence="1 2">IHI B618</strain>
    </source>
</reference>
<keyword evidence="2" id="KW-1185">Reference proteome</keyword>
<gene>
    <name evidence="1" type="ORF">EST38_g8251</name>
</gene>
<accession>A0A4Q2DEU9</accession>